<evidence type="ECO:0000256" key="6">
    <source>
        <dbReference type="ARBA" id="ARBA00023014"/>
    </source>
</evidence>
<evidence type="ECO:0000313" key="11">
    <source>
        <dbReference type="Proteomes" id="UP000254000"/>
    </source>
</evidence>
<feature type="domain" description="4Fe-4S ferredoxin-type" evidence="9">
    <location>
        <begin position="256"/>
        <end position="284"/>
    </location>
</feature>
<dbReference type="PROSITE" id="PS51379">
    <property type="entry name" value="4FE4S_FER_2"/>
    <property type="match status" value="2"/>
</dbReference>
<keyword evidence="8" id="KW-0812">Transmembrane</keyword>
<protein>
    <submittedName>
        <fullName evidence="10">4Fe-4S ferredoxin</fullName>
    </submittedName>
</protein>
<evidence type="ECO:0000256" key="7">
    <source>
        <dbReference type="SAM" id="MobiDB-lite"/>
    </source>
</evidence>
<comment type="caution">
    <text evidence="10">The sequence shown here is derived from an EMBL/GenBank/DDBJ whole genome shotgun (WGS) entry which is preliminary data.</text>
</comment>
<evidence type="ECO:0000259" key="9">
    <source>
        <dbReference type="PROSITE" id="PS51379"/>
    </source>
</evidence>
<feature type="region of interest" description="Disordered" evidence="7">
    <location>
        <begin position="1"/>
        <end position="75"/>
    </location>
</feature>
<feature type="compositionally biased region" description="Basic and acidic residues" evidence="7">
    <location>
        <begin position="14"/>
        <end position="49"/>
    </location>
</feature>
<feature type="compositionally biased region" description="Low complexity" evidence="7">
    <location>
        <begin position="52"/>
        <end position="67"/>
    </location>
</feature>
<dbReference type="Pfam" id="PF13187">
    <property type="entry name" value="Fer4_9"/>
    <property type="match status" value="1"/>
</dbReference>
<dbReference type="PANTHER" id="PTHR30176">
    <property type="entry name" value="FERREDOXIN-TYPE PROTEIN NAPH"/>
    <property type="match status" value="1"/>
</dbReference>
<dbReference type="PANTHER" id="PTHR30176:SF3">
    <property type="entry name" value="FERREDOXIN-TYPE PROTEIN NAPH"/>
    <property type="match status" value="1"/>
</dbReference>
<accession>A0A369M3B2</accession>
<evidence type="ECO:0000256" key="3">
    <source>
        <dbReference type="ARBA" id="ARBA00022723"/>
    </source>
</evidence>
<dbReference type="Gene3D" id="3.30.70.20">
    <property type="match status" value="1"/>
</dbReference>
<evidence type="ECO:0000313" key="10">
    <source>
        <dbReference type="EMBL" id="RDB64956.1"/>
    </source>
</evidence>
<sequence>MSARDGGGPNIREQTIRADVSRETSADTERMFYMKHTDGDTGEPGREPGRVALSGSAGEAGRAAASAARERRERGQRRQRARRLLLLATFLLFPIIIFYFSPVLIIEGALSGVVAASMLVFGLQFLTAIVLRRAWCGWLCAAGGLQELAATAVGKPSRPAWLKRVKYVIWVPWVLSIAACAWVAGGFTVVDPLYGIPGGVSMNNPLGLPIYFGIVALFFVPNLFLGRRAMCHGICWMAPFMVLGEKLGAALRLPQLHVGAEADRCIGCGKCDRACPMSLPVERLLRAGAIEDAECIQCAACADACPKDVLKLRMSRVR</sequence>
<keyword evidence="5" id="KW-0408">Iron</keyword>
<name>A0A369M3B2_9ACTN</name>
<evidence type="ECO:0000256" key="8">
    <source>
        <dbReference type="SAM" id="Phobius"/>
    </source>
</evidence>
<keyword evidence="11" id="KW-1185">Reference proteome</keyword>
<keyword evidence="3" id="KW-0479">Metal-binding</keyword>
<keyword evidence="4" id="KW-0249">Electron transport</keyword>
<dbReference type="EMBL" id="PPTS01000005">
    <property type="protein sequence ID" value="RDB64956.1"/>
    <property type="molecule type" value="Genomic_DNA"/>
</dbReference>
<keyword evidence="8" id="KW-1133">Transmembrane helix</keyword>
<dbReference type="InterPro" id="IPR017900">
    <property type="entry name" value="4Fe4S_Fe_S_CS"/>
</dbReference>
<evidence type="ECO:0000256" key="4">
    <source>
        <dbReference type="ARBA" id="ARBA00022982"/>
    </source>
</evidence>
<evidence type="ECO:0000256" key="5">
    <source>
        <dbReference type="ARBA" id="ARBA00023004"/>
    </source>
</evidence>
<dbReference type="Pfam" id="PF12801">
    <property type="entry name" value="Fer4_5"/>
    <property type="match status" value="1"/>
</dbReference>
<keyword evidence="1" id="KW-0813">Transport</keyword>
<dbReference type="Proteomes" id="UP000254000">
    <property type="component" value="Unassembled WGS sequence"/>
</dbReference>
<dbReference type="SUPFAM" id="SSF54862">
    <property type="entry name" value="4Fe-4S ferredoxins"/>
    <property type="match status" value="1"/>
</dbReference>
<keyword evidence="6" id="KW-0411">Iron-sulfur</keyword>
<dbReference type="PROSITE" id="PS00198">
    <property type="entry name" value="4FE4S_FER_1"/>
    <property type="match status" value="1"/>
</dbReference>
<proteinExistence type="predicted"/>
<dbReference type="GO" id="GO:0051539">
    <property type="term" value="F:4 iron, 4 sulfur cluster binding"/>
    <property type="evidence" value="ECO:0007669"/>
    <property type="project" value="UniProtKB-KW"/>
</dbReference>
<dbReference type="GO" id="GO:0005886">
    <property type="term" value="C:plasma membrane"/>
    <property type="evidence" value="ECO:0007669"/>
    <property type="project" value="TreeGrafter"/>
</dbReference>
<feature type="transmembrane region" description="Helical" evidence="8">
    <location>
        <begin position="112"/>
        <end position="131"/>
    </location>
</feature>
<feature type="transmembrane region" description="Helical" evidence="8">
    <location>
        <begin position="208"/>
        <end position="225"/>
    </location>
</feature>
<feature type="domain" description="4Fe-4S ferredoxin-type" evidence="9">
    <location>
        <begin position="286"/>
        <end position="315"/>
    </location>
</feature>
<dbReference type="OrthoDB" id="9805533at2"/>
<keyword evidence="8" id="KW-0472">Membrane</keyword>
<reference evidence="10 11" key="1">
    <citation type="journal article" date="2018" name="Elife">
        <title>Discovery and characterization of a prevalent human gut bacterial enzyme sufficient for the inactivation of a family of plant toxins.</title>
        <authorList>
            <person name="Koppel N."/>
            <person name="Bisanz J.E."/>
            <person name="Pandelia M.E."/>
            <person name="Turnbaugh P.J."/>
            <person name="Balskus E.P."/>
        </authorList>
    </citation>
    <scope>NUCLEOTIDE SEQUENCE [LARGE SCALE GENOMIC DNA]</scope>
    <source>
        <strain evidence="10 11">3C</strain>
    </source>
</reference>
<dbReference type="AlphaFoldDB" id="A0A369M3B2"/>
<gene>
    <name evidence="10" type="ORF">C1877_09580</name>
</gene>
<feature type="transmembrane region" description="Helical" evidence="8">
    <location>
        <begin position="167"/>
        <end position="188"/>
    </location>
</feature>
<feature type="transmembrane region" description="Helical" evidence="8">
    <location>
        <begin position="84"/>
        <end position="106"/>
    </location>
</feature>
<evidence type="ECO:0000256" key="2">
    <source>
        <dbReference type="ARBA" id="ARBA00022485"/>
    </source>
</evidence>
<keyword evidence="2" id="KW-0004">4Fe-4S</keyword>
<dbReference type="InterPro" id="IPR051684">
    <property type="entry name" value="Electron_Trans/Redox"/>
</dbReference>
<dbReference type="InterPro" id="IPR017896">
    <property type="entry name" value="4Fe4S_Fe-S-bd"/>
</dbReference>
<evidence type="ECO:0000256" key="1">
    <source>
        <dbReference type="ARBA" id="ARBA00022448"/>
    </source>
</evidence>
<organism evidence="10 11">
    <name type="scientific">Gordonibacter pamelaeae</name>
    <dbReference type="NCBI Taxonomy" id="471189"/>
    <lineage>
        <taxon>Bacteria</taxon>
        <taxon>Bacillati</taxon>
        <taxon>Actinomycetota</taxon>
        <taxon>Coriobacteriia</taxon>
        <taxon>Eggerthellales</taxon>
        <taxon>Eggerthellaceae</taxon>
        <taxon>Gordonibacter</taxon>
    </lineage>
</organism>
<dbReference type="GO" id="GO:0046872">
    <property type="term" value="F:metal ion binding"/>
    <property type="evidence" value="ECO:0007669"/>
    <property type="project" value="UniProtKB-KW"/>
</dbReference>